<accession>A0AAN6Y0Z3</accession>
<evidence type="ECO:0000256" key="3">
    <source>
        <dbReference type="ARBA" id="ARBA00023002"/>
    </source>
</evidence>
<proteinExistence type="predicted"/>
<keyword evidence="1" id="KW-0285">Flavoprotein</keyword>
<reference evidence="4" key="1">
    <citation type="journal article" date="2023" name="Mol. Phylogenet. Evol.">
        <title>Genome-scale phylogeny and comparative genomics of the fungal order Sordariales.</title>
        <authorList>
            <person name="Hensen N."/>
            <person name="Bonometti L."/>
            <person name="Westerberg I."/>
            <person name="Brannstrom I.O."/>
            <person name="Guillou S."/>
            <person name="Cros-Aarteil S."/>
            <person name="Calhoun S."/>
            <person name="Haridas S."/>
            <person name="Kuo A."/>
            <person name="Mondo S."/>
            <person name="Pangilinan J."/>
            <person name="Riley R."/>
            <person name="LaButti K."/>
            <person name="Andreopoulos B."/>
            <person name="Lipzen A."/>
            <person name="Chen C."/>
            <person name="Yan M."/>
            <person name="Daum C."/>
            <person name="Ng V."/>
            <person name="Clum A."/>
            <person name="Steindorff A."/>
            <person name="Ohm R.A."/>
            <person name="Martin F."/>
            <person name="Silar P."/>
            <person name="Natvig D.O."/>
            <person name="Lalanne C."/>
            <person name="Gautier V."/>
            <person name="Ament-Velasquez S.L."/>
            <person name="Kruys A."/>
            <person name="Hutchinson M.I."/>
            <person name="Powell A.J."/>
            <person name="Barry K."/>
            <person name="Miller A.N."/>
            <person name="Grigoriev I.V."/>
            <person name="Debuchy R."/>
            <person name="Gladieux P."/>
            <person name="Hiltunen Thoren M."/>
            <person name="Johannesson H."/>
        </authorList>
    </citation>
    <scope>NUCLEOTIDE SEQUENCE</scope>
    <source>
        <strain evidence="4">PSN293</strain>
    </source>
</reference>
<reference evidence="4" key="2">
    <citation type="submission" date="2023-05" db="EMBL/GenBank/DDBJ databases">
        <authorList>
            <consortium name="Lawrence Berkeley National Laboratory"/>
            <person name="Steindorff A."/>
            <person name="Hensen N."/>
            <person name="Bonometti L."/>
            <person name="Westerberg I."/>
            <person name="Brannstrom I.O."/>
            <person name="Guillou S."/>
            <person name="Cros-Aarteil S."/>
            <person name="Calhoun S."/>
            <person name="Haridas S."/>
            <person name="Kuo A."/>
            <person name="Mondo S."/>
            <person name="Pangilinan J."/>
            <person name="Riley R."/>
            <person name="Labutti K."/>
            <person name="Andreopoulos B."/>
            <person name="Lipzen A."/>
            <person name="Chen C."/>
            <person name="Yanf M."/>
            <person name="Daum C."/>
            <person name="Ng V."/>
            <person name="Clum A."/>
            <person name="Ohm R."/>
            <person name="Martin F."/>
            <person name="Silar P."/>
            <person name="Natvig D."/>
            <person name="Lalanne C."/>
            <person name="Gautier V."/>
            <person name="Ament-Velasquez S.L."/>
            <person name="Kruys A."/>
            <person name="Hutchinson M.I."/>
            <person name="Powell A.J."/>
            <person name="Barry K."/>
            <person name="Miller A.N."/>
            <person name="Grigoriev I.V."/>
            <person name="Debuchy R."/>
            <person name="Gladieux P."/>
            <person name="Thoren M.H."/>
            <person name="Johannesson H."/>
        </authorList>
    </citation>
    <scope>NUCLEOTIDE SEQUENCE</scope>
    <source>
        <strain evidence="4">PSN293</strain>
    </source>
</reference>
<dbReference type="Proteomes" id="UP001301769">
    <property type="component" value="Unassembled WGS sequence"/>
</dbReference>
<evidence type="ECO:0000313" key="4">
    <source>
        <dbReference type="EMBL" id="KAK4210589.1"/>
    </source>
</evidence>
<dbReference type="PANTHER" id="PTHR23023">
    <property type="entry name" value="DIMETHYLANILINE MONOOXYGENASE"/>
    <property type="match status" value="1"/>
</dbReference>
<keyword evidence="2" id="KW-0274">FAD</keyword>
<sequence length="625" mass="69669">MIDILIVGAGPSGLCMAKTYLQYDQTKDVVLVEAHATVGGVWAKEKLYPTLKTNNLFSSMDFTDFPMDQERFGIAPGQHVTGEAMHEYLSAYAEHFNLTSRIRFRTKVIEVQQRASDDQDSLDGWDVKVEDAGTGACTTMSCKRLIIATGVLSVPSIPDLPGADEFAAPLLHSSDLGPEGPAIMKNLDIKTIAVIGGCKSAYDTVYLAATTGHKVEWIIRKSGRGPTWVFPTHTYLGPFLTWRERLITRRIFSFMSPSIFPDFSGFGVVRNFLHSNRLGRFIRDKFWGAIHADTLRDCRYQTNDEFKILEPEQGPFWYGTASGTLNYEKDILSFVKSGQVKIHRQDVSHLSPGKVHLVSPSQEEADVPSLLQVTEVEVDALVAATGYTAKPTITFSPSTLHSDLGLPSTQLNAEQQHFWSQLDSRADQIIGQSFPQLVAGPPVPRPKMSLTEKPRAKPINLGAASEASYTPWRLYRGIAPPGLTKVCDAQGDAESSGRSLIFIGMFSNIANTIRLEIQCLWGLAYLENKLPHLRDDNASSTPGIFEETALFQRYTQHRAPYGHGRFYPDLVFDQLPYWDILLHDLGLKTRRKGGRLGLRELFEPYTQADYQGLVDEWMSKKNATV</sequence>
<comment type="caution">
    <text evidence="4">The sequence shown here is derived from an EMBL/GenBank/DDBJ whole genome shotgun (WGS) entry which is preliminary data.</text>
</comment>
<name>A0AAN6Y0Z3_9PEZI</name>
<organism evidence="4 5">
    <name type="scientific">Rhypophila decipiens</name>
    <dbReference type="NCBI Taxonomy" id="261697"/>
    <lineage>
        <taxon>Eukaryota</taxon>
        <taxon>Fungi</taxon>
        <taxon>Dikarya</taxon>
        <taxon>Ascomycota</taxon>
        <taxon>Pezizomycotina</taxon>
        <taxon>Sordariomycetes</taxon>
        <taxon>Sordariomycetidae</taxon>
        <taxon>Sordariales</taxon>
        <taxon>Naviculisporaceae</taxon>
        <taxon>Rhypophila</taxon>
    </lineage>
</organism>
<keyword evidence="5" id="KW-1185">Reference proteome</keyword>
<evidence type="ECO:0000256" key="1">
    <source>
        <dbReference type="ARBA" id="ARBA00022630"/>
    </source>
</evidence>
<evidence type="ECO:0000313" key="5">
    <source>
        <dbReference type="Proteomes" id="UP001301769"/>
    </source>
</evidence>
<dbReference type="EMBL" id="MU858171">
    <property type="protein sequence ID" value="KAK4210589.1"/>
    <property type="molecule type" value="Genomic_DNA"/>
</dbReference>
<evidence type="ECO:0008006" key="6">
    <source>
        <dbReference type="Google" id="ProtNLM"/>
    </source>
</evidence>
<keyword evidence="3" id="KW-0560">Oxidoreductase</keyword>
<dbReference type="AlphaFoldDB" id="A0AAN6Y0Z3"/>
<dbReference type="PROSITE" id="PS50276">
    <property type="entry name" value="PANCREATIC_HORMONE_2"/>
    <property type="match status" value="1"/>
</dbReference>
<gene>
    <name evidence="4" type="ORF">QBC37DRAFT_321957</name>
</gene>
<protein>
    <recommendedName>
        <fullName evidence="6">Flavin-containing monooxygenase</fullName>
    </recommendedName>
</protein>
<dbReference type="SUPFAM" id="SSF51905">
    <property type="entry name" value="FAD/NAD(P)-binding domain"/>
    <property type="match status" value="1"/>
</dbReference>
<dbReference type="GO" id="GO:0016491">
    <property type="term" value="F:oxidoreductase activity"/>
    <property type="evidence" value="ECO:0007669"/>
    <property type="project" value="UniProtKB-KW"/>
</dbReference>
<dbReference type="InterPro" id="IPR050346">
    <property type="entry name" value="FMO-like"/>
</dbReference>
<evidence type="ECO:0000256" key="2">
    <source>
        <dbReference type="ARBA" id="ARBA00022827"/>
    </source>
</evidence>
<dbReference type="InterPro" id="IPR036188">
    <property type="entry name" value="FAD/NAD-bd_sf"/>
</dbReference>
<dbReference type="Pfam" id="PF13738">
    <property type="entry name" value="Pyr_redox_3"/>
    <property type="match status" value="1"/>
</dbReference>
<dbReference type="Gene3D" id="3.50.50.60">
    <property type="entry name" value="FAD/NAD(P)-binding domain"/>
    <property type="match status" value="1"/>
</dbReference>